<evidence type="ECO:0000313" key="3">
    <source>
        <dbReference type="Proteomes" id="UP001470230"/>
    </source>
</evidence>
<name>A0ABR2GVD5_9EUKA</name>
<feature type="domain" description="DUF5710" evidence="1">
    <location>
        <begin position="25"/>
        <end position="68"/>
    </location>
</feature>
<keyword evidence="3" id="KW-1185">Reference proteome</keyword>
<accession>A0ABR2GVD5</accession>
<dbReference type="PANTHER" id="PTHR11070">
    <property type="entry name" value="UVRD / RECB / PCRA DNA HELICASE FAMILY MEMBER"/>
    <property type="match status" value="1"/>
</dbReference>
<dbReference type="InterPro" id="IPR027417">
    <property type="entry name" value="P-loop_NTPase"/>
</dbReference>
<evidence type="ECO:0000259" key="1">
    <source>
        <dbReference type="Pfam" id="PF18974"/>
    </source>
</evidence>
<reference evidence="2 3" key="1">
    <citation type="submission" date="2024-04" db="EMBL/GenBank/DDBJ databases">
        <title>Tritrichomonas musculus Genome.</title>
        <authorList>
            <person name="Alves-Ferreira E."/>
            <person name="Grigg M."/>
            <person name="Lorenzi H."/>
            <person name="Galac M."/>
        </authorList>
    </citation>
    <scope>NUCLEOTIDE SEQUENCE [LARGE SCALE GENOMIC DNA]</scope>
    <source>
        <strain evidence="2 3">EAF2021</strain>
    </source>
</reference>
<protein>
    <recommendedName>
        <fullName evidence="1">DUF5710 domain-containing protein</fullName>
    </recommendedName>
</protein>
<dbReference type="InterPro" id="IPR000212">
    <property type="entry name" value="DNA_helicase_UvrD/REP"/>
</dbReference>
<sequence length="673" mass="78770">MKNNNKKIVDFFISYNENNENTTQKIYLNVPYPEKDIARNLGARFDGYRKKWYFTNLNDTHKFKKWLKNRILTYDDLSEEQQALVKLVKEGKNVLVNACIGSGKTSTIQVLCNELQEKKILYLTYNRLLKVDAKSKVQSPNAVVTNYHGFATFVINENKFDISGVSDLIQAYIGYFDVFQTHPSFDLLLIDEYQDINEEISHMLELIKLSNPGIQIVAVGDMDQKIYDKTRLDILDFMNQFLENHESLSFTKCFRLNAEFASRLGKIWNKTIIGVNNECEVKVMSFKQIKLFLEKQEPSDILCIGSRLGIQPNLLNILEEQHPNKFNKNTVYSSINNENRAARILTDNSTALFTTYDSCKGLERKVCVIFDFSIEYWNLRSNQNNIRYEILRNIFCVAASRGKSHIIFADIPKYHLLTDIILSTRYVHDFDYNQPFLISEMFDYLYKEDIEECFSLLEIEKDETAEICEINFEYNSGMIDLSYCIEKLQIASFFDNFSIDDYIDFYIEYKDIKNPPKLSENASIEEKILYYTALVTNQDRYMKQVPIPFIIKNDLELLHERMSEVFDKNDTIQVRCDIKFLNNGHEQNCVGYCDVLKDDMVWQIFFIPKVEHDHFLKCACYMIALSKAKGVVWNIRTNERFFITIPDPMKFMEAVIKTITKGKASNVTLFIDQ</sequence>
<evidence type="ECO:0000313" key="2">
    <source>
        <dbReference type="EMBL" id="KAK8837889.1"/>
    </source>
</evidence>
<dbReference type="Pfam" id="PF13245">
    <property type="entry name" value="AAA_19"/>
    <property type="match status" value="1"/>
</dbReference>
<dbReference type="Proteomes" id="UP001470230">
    <property type="component" value="Unassembled WGS sequence"/>
</dbReference>
<dbReference type="PANTHER" id="PTHR11070:SF30">
    <property type="entry name" value="F-BOX DNA HELICASE 1"/>
    <property type="match status" value="1"/>
</dbReference>
<comment type="caution">
    <text evidence="2">The sequence shown here is derived from an EMBL/GenBank/DDBJ whole genome shotgun (WGS) entry which is preliminary data.</text>
</comment>
<proteinExistence type="predicted"/>
<organism evidence="2 3">
    <name type="scientific">Tritrichomonas musculus</name>
    <dbReference type="NCBI Taxonomy" id="1915356"/>
    <lineage>
        <taxon>Eukaryota</taxon>
        <taxon>Metamonada</taxon>
        <taxon>Parabasalia</taxon>
        <taxon>Tritrichomonadida</taxon>
        <taxon>Tritrichomonadidae</taxon>
        <taxon>Tritrichomonas</taxon>
    </lineage>
</organism>
<dbReference type="SUPFAM" id="SSF52540">
    <property type="entry name" value="P-loop containing nucleoside triphosphate hydrolases"/>
    <property type="match status" value="1"/>
</dbReference>
<dbReference type="Gene3D" id="3.40.50.300">
    <property type="entry name" value="P-loop containing nucleotide triphosphate hydrolases"/>
    <property type="match status" value="1"/>
</dbReference>
<dbReference type="Pfam" id="PF18974">
    <property type="entry name" value="DUF5710"/>
    <property type="match status" value="1"/>
</dbReference>
<dbReference type="EMBL" id="JAPFFF010000057">
    <property type="protein sequence ID" value="KAK8837889.1"/>
    <property type="molecule type" value="Genomic_DNA"/>
</dbReference>
<dbReference type="InterPro" id="IPR043764">
    <property type="entry name" value="DUF5710"/>
</dbReference>
<gene>
    <name evidence="2" type="ORF">M9Y10_035830</name>
</gene>